<organism evidence="5 6">
    <name type="scientific">Maribacter spongiicola</name>
    <dbReference type="NCBI Taxonomy" id="1206753"/>
    <lineage>
        <taxon>Bacteria</taxon>
        <taxon>Pseudomonadati</taxon>
        <taxon>Bacteroidota</taxon>
        <taxon>Flavobacteriia</taxon>
        <taxon>Flavobacteriales</taxon>
        <taxon>Flavobacteriaceae</taxon>
        <taxon>Maribacter</taxon>
    </lineage>
</organism>
<name>A0A4R7K952_9FLAO</name>
<keyword evidence="2" id="KW-0012">Acyltransferase</keyword>
<dbReference type="Pfam" id="PF08541">
    <property type="entry name" value="ACP_syn_III_C"/>
    <property type="match status" value="1"/>
</dbReference>
<dbReference type="Proteomes" id="UP000294749">
    <property type="component" value="Unassembled WGS sequence"/>
</dbReference>
<dbReference type="PANTHER" id="PTHR34069:SF2">
    <property type="entry name" value="BETA-KETOACYL-[ACYL-CARRIER-PROTEIN] SYNTHASE III"/>
    <property type="match status" value="1"/>
</dbReference>
<dbReference type="GO" id="GO:0006633">
    <property type="term" value="P:fatty acid biosynthetic process"/>
    <property type="evidence" value="ECO:0007669"/>
    <property type="project" value="InterPro"/>
</dbReference>
<dbReference type="InterPro" id="IPR016039">
    <property type="entry name" value="Thiolase-like"/>
</dbReference>
<comment type="caution">
    <text evidence="5">The sequence shown here is derived from an EMBL/GenBank/DDBJ whole genome shotgun (WGS) entry which is preliminary data.</text>
</comment>
<feature type="domain" description="Beta-ketoacyl-[acyl-carrier-protein] synthase III N-terminal" evidence="4">
    <location>
        <begin position="156"/>
        <end position="228"/>
    </location>
</feature>
<evidence type="ECO:0000259" key="3">
    <source>
        <dbReference type="Pfam" id="PF08541"/>
    </source>
</evidence>
<dbReference type="InterPro" id="IPR013747">
    <property type="entry name" value="ACP_syn_III_C"/>
</dbReference>
<evidence type="ECO:0000256" key="2">
    <source>
        <dbReference type="ARBA" id="ARBA00023315"/>
    </source>
</evidence>
<dbReference type="EMBL" id="SOAY01000010">
    <property type="protein sequence ID" value="TDT46968.1"/>
    <property type="molecule type" value="Genomic_DNA"/>
</dbReference>
<dbReference type="GO" id="GO:0044550">
    <property type="term" value="P:secondary metabolite biosynthetic process"/>
    <property type="evidence" value="ECO:0007669"/>
    <property type="project" value="TreeGrafter"/>
</dbReference>
<sequence>MSIVNFTMHAYYILTICLNSVTIQLLKMSISITGTGSYIPELKVTNKDFNNHNFLNLDGTTFKHNNEVIIEKFKAITGIEERRYAPQEYTTSNLAFFAAEKAIENASIDKETLDYIIVAHNFGDLKDGYIQGDTLPSLATRVKHQLQIKNPKCVAYDLIFGCPGWLEGMIQANAFIKSGIAKRCLVIGAETLSRIVDDFDRDSMIYSDGAGAAVVEKSDDGGEIIAHESATYANDEANFLFFGETYDKDDEKKKFYIKMHGRKIYEFAVTNVPAAMASCLDDSGINIDEVKKIFIHQANEKMDEAIVKRFYKIYGKEMPEGVMPMSISKLGNSSVATIPTLYDLVKNGKLENQEIKKGDVVIFASVGAGMNVNAMVYRI</sequence>
<evidence type="ECO:0000313" key="5">
    <source>
        <dbReference type="EMBL" id="TDT46968.1"/>
    </source>
</evidence>
<dbReference type="InterPro" id="IPR013751">
    <property type="entry name" value="ACP_syn_III_N"/>
</dbReference>
<accession>A0A4R7K952</accession>
<reference evidence="5 6" key="1">
    <citation type="submission" date="2019-03" db="EMBL/GenBank/DDBJ databases">
        <title>Genomic Encyclopedia of Archaeal and Bacterial Type Strains, Phase II (KMG-II): from individual species to whole genera.</title>
        <authorList>
            <person name="Goeker M."/>
        </authorList>
    </citation>
    <scope>NUCLEOTIDE SEQUENCE [LARGE SCALE GENOMIC DNA]</scope>
    <source>
        <strain evidence="5 6">DSM 25233</strain>
    </source>
</reference>
<proteinExistence type="predicted"/>
<dbReference type="CDD" id="cd00830">
    <property type="entry name" value="KAS_III"/>
    <property type="match status" value="1"/>
</dbReference>
<evidence type="ECO:0000259" key="4">
    <source>
        <dbReference type="Pfam" id="PF08545"/>
    </source>
</evidence>
<dbReference type="Gene3D" id="3.40.47.10">
    <property type="match status" value="2"/>
</dbReference>
<feature type="domain" description="Beta-ketoacyl-[acyl-carrier-protein] synthase III C-terminal" evidence="3">
    <location>
        <begin position="280"/>
        <end position="379"/>
    </location>
</feature>
<dbReference type="AlphaFoldDB" id="A0A4R7K952"/>
<dbReference type="GO" id="GO:0004315">
    <property type="term" value="F:3-oxoacyl-[acyl-carrier-protein] synthase activity"/>
    <property type="evidence" value="ECO:0007669"/>
    <property type="project" value="InterPro"/>
</dbReference>
<evidence type="ECO:0000256" key="1">
    <source>
        <dbReference type="ARBA" id="ARBA00022679"/>
    </source>
</evidence>
<protein>
    <submittedName>
        <fullName evidence="5">3-oxoacyl-[acyl-carrier-protein] synthase-3</fullName>
    </submittedName>
</protein>
<gene>
    <name evidence="5" type="ORF">CLV90_1035</name>
</gene>
<evidence type="ECO:0000313" key="6">
    <source>
        <dbReference type="Proteomes" id="UP000294749"/>
    </source>
</evidence>
<dbReference type="SUPFAM" id="SSF53901">
    <property type="entry name" value="Thiolase-like"/>
    <property type="match status" value="1"/>
</dbReference>
<keyword evidence="1" id="KW-0808">Transferase</keyword>
<dbReference type="Pfam" id="PF08545">
    <property type="entry name" value="ACP_syn_III"/>
    <property type="match status" value="1"/>
</dbReference>
<dbReference type="PANTHER" id="PTHR34069">
    <property type="entry name" value="3-OXOACYL-[ACYL-CARRIER-PROTEIN] SYNTHASE 3"/>
    <property type="match status" value="1"/>
</dbReference>
<keyword evidence="6" id="KW-1185">Reference proteome</keyword>